<protein>
    <submittedName>
        <fullName evidence="1">Uncharacterized protein</fullName>
    </submittedName>
</protein>
<evidence type="ECO:0000313" key="2">
    <source>
        <dbReference type="Proteomes" id="UP000262072"/>
    </source>
</evidence>
<evidence type="ECO:0000313" key="1">
    <source>
        <dbReference type="EMBL" id="SYZ78365.1"/>
    </source>
</evidence>
<name>A0A383TDZ8_9LACT</name>
<dbReference type="Proteomes" id="UP000262072">
    <property type="component" value="Unassembled WGS sequence"/>
</dbReference>
<sequence length="41" mass="4599">MILQSLLTQGLALIDVLKASTREIKLSNTEDGIAHMLERYL</sequence>
<gene>
    <name evidence="1" type="ORF">TART1_1149</name>
</gene>
<dbReference type="AlphaFoldDB" id="A0A383TDZ8"/>
<reference evidence="2" key="1">
    <citation type="submission" date="2018-05" db="EMBL/GenBank/DDBJ databases">
        <authorList>
            <person name="Strepis N."/>
        </authorList>
    </citation>
    <scope>NUCLEOTIDE SEQUENCE [LARGE SCALE GENOMIC DNA]</scope>
</reference>
<proteinExistence type="predicted"/>
<accession>A0A383TDZ8</accession>
<dbReference type="EMBL" id="UNRR01000018">
    <property type="protein sequence ID" value="SYZ78365.1"/>
    <property type="molecule type" value="Genomic_DNA"/>
</dbReference>
<organism evidence="1 2">
    <name type="scientific">Trichococcus shcherbakoviae</name>
    <dbReference type="NCBI Taxonomy" id="2094020"/>
    <lineage>
        <taxon>Bacteria</taxon>
        <taxon>Bacillati</taxon>
        <taxon>Bacillota</taxon>
        <taxon>Bacilli</taxon>
        <taxon>Lactobacillales</taxon>
        <taxon>Carnobacteriaceae</taxon>
        <taxon>Trichococcus</taxon>
    </lineage>
</organism>